<dbReference type="Pfam" id="PF19778">
    <property type="entry name" value="RE_endonuc"/>
    <property type="match status" value="1"/>
</dbReference>
<dbReference type="GO" id="GO:0015668">
    <property type="term" value="F:type III site-specific deoxyribonuclease activity"/>
    <property type="evidence" value="ECO:0007669"/>
    <property type="project" value="UniProtKB-EC"/>
</dbReference>
<dbReference type="InterPro" id="IPR027417">
    <property type="entry name" value="P-loop_NTPase"/>
</dbReference>
<dbReference type="EMBL" id="JAUSVY010000002">
    <property type="protein sequence ID" value="MDQ0504188.1"/>
    <property type="molecule type" value="Genomic_DNA"/>
</dbReference>
<gene>
    <name evidence="3" type="ORF">QOZ94_000962</name>
</gene>
<dbReference type="Proteomes" id="UP001241747">
    <property type="component" value="Unassembled WGS sequence"/>
</dbReference>
<dbReference type="Gene3D" id="3.40.50.300">
    <property type="entry name" value="P-loop containing nucleotide triphosphate hydrolases"/>
    <property type="match status" value="2"/>
</dbReference>
<sequence>MKLHFEPDLDYQKRAIEAVADLFRGQEINRTEFTVTAFGTGKAGGIGRLKEDAALDAQSELGLVESELGIGNRLTLLDDEIIANLKDIQLRNGLAPSSALTSGDFTVEMETGTGKTYVYLRTIFELNKLFGFTKFVIVVPSVAIKEGVYKTLQITEEHFKGLYSGQPFDYFLYDSTKLGQVRNFATSPNIQIMVVTVGAINKKDVNNLYKDSEKTGGERPIDLIRATRPILIVDEPQSVDGGLSGAGKNALGEMNPLCTLRYSATHVDKHHMVFRLDAVDAYERKLVKQIEVASLEVEGGHNKAYVRFVSASNAKGTITARVEIDVLDGKQVRRQEVTVQDGDDLEEPTKRAIYADCRIGEIRAGRDNQLLEVKLPGGEEFLQPGQAVGDVDADALKRLMIRRTIHEHLVKEKRLAPLGIKVLSLFFIDAVEHYRSYDADGNPVKGKYARIFEEEYRRAAKLPDFVSLFKEVDVTSEAEEVHDGYFSIDKARRWTDTADNNQAGRDNAERAYNLIMKDKEKLLSFETKLKFIFSHSALKEGWDNPNVFQICALREIGTERERRQTIGRGLRLCVNQNGERLRGFDINTLTVIATESYEDFAENLQKEIEKDTGIKFGIVEKHQFATIPVVNPDGSTGMLGFEESAAIFDHLKAEGFVDTKGKVQDTLRTALKDGTLALPVALAAHLGAVRDVLKKVAGKLDIKNADERVTVKTRQAILESAEFQALWDRIKHKTTYRVHFDNEKLITDCAKAIANGPPVSKARVRVRKADLSIGQGGVEAKEHAKDSGTIITIEEGDIILPDVLTDLQDRTQLTRKSLVRILTECGRLTDFKRNPQAFIEIAGEVINRTKRLAIVDGIKYQRIGDEHYYAQELFAQEELTGYLRNMLKDAQKSVFEHVVYDSGGVERTFAEQLEKNESVKIYAKLPGWFKVPTPLGTYNPDWAVLVEVSGEERLYFVVETKSSLFVDDLRDIEAGKIACGEAHFSALASGPNPARYIKARTVDDLMDHT</sequence>
<accession>A0ABU0LAM9</accession>
<name>A0ABU0LAM9_XANAG</name>
<feature type="domain" description="Type III restriction enzyme C-terminal endonuclease" evidence="2">
    <location>
        <begin position="891"/>
        <end position="988"/>
    </location>
</feature>
<comment type="caution">
    <text evidence="3">The sequence shown here is derived from an EMBL/GenBank/DDBJ whole genome shotgun (WGS) entry which is preliminary data.</text>
</comment>
<keyword evidence="3" id="KW-0378">Hydrolase</keyword>
<dbReference type="InterPro" id="IPR006935">
    <property type="entry name" value="Helicase/UvrB_N"/>
</dbReference>
<reference evidence="3 4" key="1">
    <citation type="submission" date="2023-07" db="EMBL/GenBank/DDBJ databases">
        <title>Genomic Encyclopedia of Type Strains, Phase IV (KMG-IV): sequencing the most valuable type-strain genomes for metagenomic binning, comparative biology and taxonomic classification.</title>
        <authorList>
            <person name="Goeker M."/>
        </authorList>
    </citation>
    <scope>NUCLEOTIDE SEQUENCE [LARGE SCALE GENOMIC DNA]</scope>
    <source>
        <strain evidence="3 4">DSM 3770</strain>
    </source>
</reference>
<dbReference type="SUPFAM" id="SSF52540">
    <property type="entry name" value="P-loop containing nucleoside triphosphate hydrolases"/>
    <property type="match status" value="2"/>
</dbReference>
<dbReference type="Pfam" id="PF04851">
    <property type="entry name" value="ResIII"/>
    <property type="match status" value="1"/>
</dbReference>
<dbReference type="EC" id="3.1.21.5" evidence="3"/>
<evidence type="ECO:0000313" key="4">
    <source>
        <dbReference type="Proteomes" id="UP001241747"/>
    </source>
</evidence>
<dbReference type="PANTHER" id="PTHR47396">
    <property type="entry name" value="TYPE I RESTRICTION ENZYME ECOKI R PROTEIN"/>
    <property type="match status" value="1"/>
</dbReference>
<keyword evidence="4" id="KW-1185">Reference proteome</keyword>
<feature type="domain" description="Helicase/UvrB N-terminal" evidence="1">
    <location>
        <begin position="104"/>
        <end position="235"/>
    </location>
</feature>
<dbReference type="InterPro" id="IPR045572">
    <property type="entry name" value="RE_endonuc_C"/>
</dbReference>
<proteinExistence type="predicted"/>
<evidence type="ECO:0000259" key="1">
    <source>
        <dbReference type="Pfam" id="PF04851"/>
    </source>
</evidence>
<evidence type="ECO:0000313" key="3">
    <source>
        <dbReference type="EMBL" id="MDQ0504188.1"/>
    </source>
</evidence>
<organism evidence="3 4">
    <name type="scientific">Xanthobacter agilis</name>
    <dbReference type="NCBI Taxonomy" id="47492"/>
    <lineage>
        <taxon>Bacteria</taxon>
        <taxon>Pseudomonadati</taxon>
        <taxon>Pseudomonadota</taxon>
        <taxon>Alphaproteobacteria</taxon>
        <taxon>Hyphomicrobiales</taxon>
        <taxon>Xanthobacteraceae</taxon>
        <taxon>Xanthobacter</taxon>
    </lineage>
</organism>
<evidence type="ECO:0000259" key="2">
    <source>
        <dbReference type="Pfam" id="PF19778"/>
    </source>
</evidence>
<protein>
    <submittedName>
        <fullName evidence="3">Type III restriction enzyme</fullName>
        <ecNumber evidence="3">3.1.21.5</ecNumber>
    </submittedName>
</protein>
<dbReference type="InterPro" id="IPR050742">
    <property type="entry name" value="Helicase_Restrict-Modif_Enz"/>
</dbReference>
<dbReference type="PANTHER" id="PTHR47396:SF1">
    <property type="entry name" value="ATP-DEPENDENT HELICASE IRC3-RELATED"/>
    <property type="match status" value="1"/>
</dbReference>
<dbReference type="RefSeq" id="WP_237347129.1">
    <property type="nucleotide sequence ID" value="NZ_JABWGX010000028.1"/>
</dbReference>